<name>A0A382IDC1_9ZZZZ</name>
<gene>
    <name evidence="2" type="ORF">METZ01_LOCUS250133</name>
</gene>
<dbReference type="Pfam" id="PF19078">
    <property type="entry name" value="Big_12"/>
    <property type="match status" value="1"/>
</dbReference>
<dbReference type="Pfam" id="PF13385">
    <property type="entry name" value="Laminin_G_3"/>
    <property type="match status" value="1"/>
</dbReference>
<dbReference type="AlphaFoldDB" id="A0A382IDC1"/>
<sequence>ASAHTSLSSGSAITIDYTAPVVTSVTSTTEDGSYKFGDQINVSVNFSEAVTVTGTPQIDLSTGKTCLSFDGSNDYVQTDATVDLTNSAFSIEVWYKASTVSFTNPTSIVDNYGTSTSGNANSWNLHIIGTGYLSGYDGKILFWTGSGSIFSNSRIDDDVWHHIAVERYSDGSIKMFIDGALNSTGTLPLSQNITTDDALFIGSGHYGRFAQCSISEIMISKQNAYTDSFTPAATLTANSNTLLHLKINEGTGTTLSDQTSNGNNGTINGATWEARNTSANYASVTGSTLTFNYTVAAGHTSSDLDFASTSALTLNSGTIKDAAGNAATLTLPAPGATNSLGANKALIIDTTAPTMAITATDGTSTVSSGSTTNDAALTVTFTSSETATNFASSDITVSGGTLGIFSGSGTTYTATFTPSADGAATIDVAASTFTDAAGNNNTAATQY</sequence>
<protein>
    <recommendedName>
        <fullName evidence="1">Bacterial Ig-like domain-containing protein</fullName>
    </recommendedName>
</protein>
<evidence type="ECO:0000313" key="2">
    <source>
        <dbReference type="EMBL" id="SVB97279.1"/>
    </source>
</evidence>
<proteinExistence type="predicted"/>
<organism evidence="2">
    <name type="scientific">marine metagenome</name>
    <dbReference type="NCBI Taxonomy" id="408172"/>
    <lineage>
        <taxon>unclassified sequences</taxon>
        <taxon>metagenomes</taxon>
        <taxon>ecological metagenomes</taxon>
    </lineage>
</organism>
<feature type="domain" description="Bacterial Ig-like" evidence="1">
    <location>
        <begin position="349"/>
        <end position="445"/>
    </location>
</feature>
<dbReference type="Gene3D" id="2.60.120.200">
    <property type="match status" value="1"/>
</dbReference>
<dbReference type="EMBL" id="UINC01066501">
    <property type="protein sequence ID" value="SVB97279.1"/>
    <property type="molecule type" value="Genomic_DNA"/>
</dbReference>
<accession>A0A382IDC1</accession>
<dbReference type="SUPFAM" id="SSF49899">
    <property type="entry name" value="Concanavalin A-like lectins/glucanases"/>
    <property type="match status" value="1"/>
</dbReference>
<feature type="non-terminal residue" evidence="2">
    <location>
        <position position="1"/>
    </location>
</feature>
<dbReference type="InterPro" id="IPR044048">
    <property type="entry name" value="Big_12"/>
</dbReference>
<dbReference type="InterPro" id="IPR013320">
    <property type="entry name" value="ConA-like_dom_sf"/>
</dbReference>
<evidence type="ECO:0000259" key="1">
    <source>
        <dbReference type="Pfam" id="PF19078"/>
    </source>
</evidence>
<feature type="non-terminal residue" evidence="2">
    <location>
        <position position="447"/>
    </location>
</feature>
<reference evidence="2" key="1">
    <citation type="submission" date="2018-05" db="EMBL/GenBank/DDBJ databases">
        <authorList>
            <person name="Lanie J.A."/>
            <person name="Ng W.-L."/>
            <person name="Kazmierczak K.M."/>
            <person name="Andrzejewski T.M."/>
            <person name="Davidsen T.M."/>
            <person name="Wayne K.J."/>
            <person name="Tettelin H."/>
            <person name="Glass J.I."/>
            <person name="Rusch D."/>
            <person name="Podicherti R."/>
            <person name="Tsui H.-C.T."/>
            <person name="Winkler M.E."/>
        </authorList>
    </citation>
    <scope>NUCLEOTIDE SEQUENCE</scope>
</reference>